<dbReference type="EMBL" id="CP088295">
    <property type="protein sequence ID" value="UUY05726.1"/>
    <property type="molecule type" value="Genomic_DNA"/>
</dbReference>
<gene>
    <name evidence="1" type="ORF">LRS13_09460</name>
</gene>
<name>A0ABY5PM73_9ACTN</name>
<dbReference type="Gene3D" id="3.30.565.10">
    <property type="entry name" value="Histidine kinase-like ATPase, C-terminal domain"/>
    <property type="match status" value="1"/>
</dbReference>
<accession>A0ABY5PM73</accession>
<reference evidence="2" key="1">
    <citation type="submission" date="2021-11" db="EMBL/GenBank/DDBJ databases">
        <title>Cultivation dependent microbiological survey of springs from the worlds oldest radium mine currently devoted to the extraction of radon-saturated water.</title>
        <authorList>
            <person name="Kapinusova G."/>
            <person name="Smrhova T."/>
            <person name="Strejcek M."/>
            <person name="Suman J."/>
            <person name="Jani K."/>
            <person name="Pajer P."/>
            <person name="Uhlik O."/>
        </authorList>
    </citation>
    <scope>NUCLEOTIDE SEQUENCE [LARGE SCALE GENOMIC DNA]</scope>
    <source>
        <strain evidence="2">J379</strain>
    </source>
</reference>
<organism evidence="1 2">
    <name type="scientific">Svornostia abyssi</name>
    <dbReference type="NCBI Taxonomy" id="2898438"/>
    <lineage>
        <taxon>Bacteria</taxon>
        <taxon>Bacillati</taxon>
        <taxon>Actinomycetota</taxon>
        <taxon>Thermoleophilia</taxon>
        <taxon>Solirubrobacterales</taxon>
        <taxon>Baekduiaceae</taxon>
        <taxon>Svornostia</taxon>
    </lineage>
</organism>
<evidence type="ECO:0000313" key="1">
    <source>
        <dbReference type="EMBL" id="UUY05726.1"/>
    </source>
</evidence>
<keyword evidence="2" id="KW-1185">Reference proteome</keyword>
<dbReference type="SUPFAM" id="SSF55874">
    <property type="entry name" value="ATPase domain of HSP90 chaperone/DNA topoisomerase II/histidine kinase"/>
    <property type="match status" value="1"/>
</dbReference>
<sequence length="500" mass="55366">MTQRSDTSESIPTTGSVQLVPDPRSLEVLGRNHTLEAALAELVDNSIDAGAKHVLIRFVRDGERLVRLLVVDDGSGMADERIDIAMTVGGARSYDDGEIGRFGLGLKAASFSQARSVTVVSAAANADAVGRRWHLTKAKQDYRCDIVDPAFAHALLAHDWGFPESPTGTLVRWDDVKGFPTVASPTAVERFLQSAFAKIRAHLGLIFHRILTRGDVRLLIDVEDAGDIVLRTEVPALDPFGYHRTGAAGWPKRIQVGRGKRKLVLDCHIWPGRANADEFRLDGNLIERQGLYIYYNDRLIQRGGWNGLCHADKQLNLARVALDIDGDVEQVLSLKPEKNGVEVGPAFGPSIVAAASSDGTTFSDYLDHARGTFKEANKRRRTRQPVLPPGKGFAPKLRRSIGRELPLKNEDPIEVRWKRLPDADFFDIDRDGRILWLNKRYRKALAGDRRGGLNDLPVIKALLYLLTENIFAGQNMGPRDKDNIEVWQAILTAAAREEAE</sequence>
<protein>
    <submittedName>
        <fullName evidence="1">ATP-binding protein</fullName>
    </submittedName>
</protein>
<dbReference type="Pfam" id="PF13589">
    <property type="entry name" value="HATPase_c_3"/>
    <property type="match status" value="1"/>
</dbReference>
<keyword evidence="1" id="KW-0067">ATP-binding</keyword>
<evidence type="ECO:0000313" key="2">
    <source>
        <dbReference type="Proteomes" id="UP001058860"/>
    </source>
</evidence>
<dbReference type="RefSeq" id="WP_353866171.1">
    <property type="nucleotide sequence ID" value="NZ_CP088295.1"/>
</dbReference>
<keyword evidence="1" id="KW-0547">Nucleotide-binding</keyword>
<proteinExistence type="predicted"/>
<dbReference type="GO" id="GO:0005524">
    <property type="term" value="F:ATP binding"/>
    <property type="evidence" value="ECO:0007669"/>
    <property type="project" value="UniProtKB-KW"/>
</dbReference>
<dbReference type="Proteomes" id="UP001058860">
    <property type="component" value="Chromosome"/>
</dbReference>
<dbReference type="InterPro" id="IPR036890">
    <property type="entry name" value="HATPase_C_sf"/>
</dbReference>